<dbReference type="CDD" id="cd00063">
    <property type="entry name" value="FN3"/>
    <property type="match status" value="1"/>
</dbReference>
<evidence type="ECO:0000256" key="1">
    <source>
        <dbReference type="SAM" id="MobiDB-lite"/>
    </source>
</evidence>
<dbReference type="AlphaFoldDB" id="A0A0R3TIV1"/>
<dbReference type="InterPro" id="IPR036116">
    <property type="entry name" value="FN3_sf"/>
</dbReference>
<feature type="region of interest" description="Disordered" evidence="1">
    <location>
        <begin position="1"/>
        <end position="37"/>
    </location>
</feature>
<protein>
    <submittedName>
        <fullName evidence="3">Fibronectin type-III domain-containing protein</fullName>
    </submittedName>
</protein>
<dbReference type="InterPro" id="IPR013783">
    <property type="entry name" value="Ig-like_fold"/>
</dbReference>
<dbReference type="Gene3D" id="2.60.40.10">
    <property type="entry name" value="Immunoglobulins"/>
    <property type="match status" value="1"/>
</dbReference>
<dbReference type="PROSITE" id="PS50853">
    <property type="entry name" value="FN3"/>
    <property type="match status" value="1"/>
</dbReference>
<proteinExistence type="predicted"/>
<accession>A0A0R3TIV1</accession>
<reference evidence="3" key="1">
    <citation type="submission" date="2017-02" db="UniProtKB">
        <authorList>
            <consortium name="WormBaseParasite"/>
        </authorList>
    </citation>
    <scope>IDENTIFICATION</scope>
</reference>
<dbReference type="SUPFAM" id="SSF49265">
    <property type="entry name" value="Fibronectin type III"/>
    <property type="match status" value="1"/>
</dbReference>
<feature type="compositionally biased region" description="Basic and acidic residues" evidence="1">
    <location>
        <begin position="25"/>
        <end position="36"/>
    </location>
</feature>
<evidence type="ECO:0000313" key="3">
    <source>
        <dbReference type="WBParaSite" id="HNAJ_0000699201-mRNA-1"/>
    </source>
</evidence>
<organism evidence="3">
    <name type="scientific">Rodentolepis nana</name>
    <name type="common">Dwarf tapeworm</name>
    <name type="synonym">Hymenolepis nana</name>
    <dbReference type="NCBI Taxonomy" id="102285"/>
    <lineage>
        <taxon>Eukaryota</taxon>
        <taxon>Metazoa</taxon>
        <taxon>Spiralia</taxon>
        <taxon>Lophotrochozoa</taxon>
        <taxon>Platyhelminthes</taxon>
        <taxon>Cestoda</taxon>
        <taxon>Eucestoda</taxon>
        <taxon>Cyclophyllidea</taxon>
        <taxon>Hymenolepididae</taxon>
        <taxon>Rodentolepis</taxon>
    </lineage>
</organism>
<sequence length="185" mass="20659">LTSGITEWKEQQRGKKSRGGGEGQKSTDTKVEKSVEADSAQLMWTKPRVPEGEELLDYSLWYSISNGTSANPKEDLLVIKAEETQVMLRGLTPDSNYHVRLAGRSSSGHGTTALLDFRTKEHRKSKRLNDWIYSAKVDGRMRKSDTVRVHEGSCFRPLSASPINSFTTGSTVSFFTVILCSQKEE</sequence>
<feature type="domain" description="Fibronectin type-III" evidence="2">
    <location>
        <begin position="25"/>
        <end position="122"/>
    </location>
</feature>
<name>A0A0R3TIV1_RODNA</name>
<dbReference type="Pfam" id="PF00041">
    <property type="entry name" value="fn3"/>
    <property type="match status" value="1"/>
</dbReference>
<dbReference type="InterPro" id="IPR003961">
    <property type="entry name" value="FN3_dom"/>
</dbReference>
<evidence type="ECO:0000259" key="2">
    <source>
        <dbReference type="PROSITE" id="PS50853"/>
    </source>
</evidence>
<dbReference type="WBParaSite" id="HNAJ_0000699201-mRNA-1">
    <property type="protein sequence ID" value="HNAJ_0000699201-mRNA-1"/>
    <property type="gene ID" value="HNAJ_0000699201"/>
</dbReference>